<dbReference type="AlphaFoldDB" id="A0A2A9HDR1"/>
<dbReference type="Proteomes" id="UP000223071">
    <property type="component" value="Unassembled WGS sequence"/>
</dbReference>
<dbReference type="RefSeq" id="WP_165772444.1">
    <property type="nucleotide sequence ID" value="NZ_PDJQ01000001.1"/>
</dbReference>
<gene>
    <name evidence="1" type="ORF">A9A59_0445</name>
</gene>
<evidence type="ECO:0000313" key="1">
    <source>
        <dbReference type="EMBL" id="PFG73250.1"/>
    </source>
</evidence>
<protein>
    <submittedName>
        <fullName evidence="1">P-loop uncharacterized protein DUF2791</fullName>
    </submittedName>
</protein>
<accession>A0A2A9HDR1</accession>
<reference evidence="1 2" key="1">
    <citation type="submission" date="2017-09" db="EMBL/GenBank/DDBJ databases">
        <title>Sequencing the genomes of two abundant thermophiles in Great Basin hot springs: Thermocrinis jamiesonii and novel Chloroflexi Thermoflexus hugenholtzii.</title>
        <authorList>
            <person name="Hedlund B."/>
        </authorList>
    </citation>
    <scope>NUCLEOTIDE SEQUENCE [LARGE SCALE GENOMIC DNA]</scope>
    <source>
        <strain evidence="1 2">G233</strain>
    </source>
</reference>
<comment type="caution">
    <text evidence="1">The sequence shown here is derived from an EMBL/GenBank/DDBJ whole genome shotgun (WGS) entry which is preliminary data.</text>
</comment>
<name>A0A2A9HDR1_TEPT2</name>
<sequence length="410" mass="45129">MTMTYPLDIDARRATEALRNGVPNRFAVAALGSWQTEAVSRFEALCGQGDAGPRGMMVRGDFGTGKSHLLMLLRERARSMGYATAMVVVSKELPLGNPSRLIPRILLEAELPDMPERGLPVIASRLNFNTRAYAEFFRWADQWQFGDGWWSATLALYERLRSATEVLDSIARFWAGEPALTASLVRQHLRESGLAGAHSIGKLPSAESLNWQRLTFGARLCGAVGLRGLVVFVDEIELIAQYSRLQRIKAYGMLGHLLGGAPRPELADAPLVVVGAVTRDFDEAVLVAKGDADEAPGVARQKYGEQAAEAVSAAISAIRGSVPLTAPTNETIEQLLHKVTVLYHQAYPDWTPTRPQTPELHSTTTVRSVIRRWITDWDLRRYYGTSGEIVETDIGATRTEEDEELAGDEE</sequence>
<dbReference type="Pfam" id="PF10923">
    <property type="entry name" value="BrxC_BrxD"/>
    <property type="match status" value="1"/>
</dbReference>
<dbReference type="InterPro" id="IPR021228">
    <property type="entry name" value="BrxD"/>
</dbReference>
<dbReference type="EMBL" id="PDJQ01000001">
    <property type="protein sequence ID" value="PFG73250.1"/>
    <property type="molecule type" value="Genomic_DNA"/>
</dbReference>
<evidence type="ECO:0000313" key="2">
    <source>
        <dbReference type="Proteomes" id="UP000223071"/>
    </source>
</evidence>
<organism evidence="1 2">
    <name type="scientific">Tepidiforma thermophila (strain KCTC 52669 / CGMCC 1.13589 / G233)</name>
    <dbReference type="NCBI Taxonomy" id="2761530"/>
    <lineage>
        <taxon>Bacteria</taxon>
        <taxon>Bacillati</taxon>
        <taxon>Chloroflexota</taxon>
        <taxon>Tepidiformia</taxon>
        <taxon>Tepidiformales</taxon>
        <taxon>Tepidiformaceae</taxon>
        <taxon>Tepidiforma</taxon>
    </lineage>
</organism>
<proteinExistence type="predicted"/>
<keyword evidence="2" id="KW-1185">Reference proteome</keyword>